<sequence length="151" mass="16763">MAFARLRTQEGQHLFTVKKPVAIEQACLEYESEVTDRAQMHQAIMLMGFRPTVRIVKTRRTATVDGLGVCVDEVELAGVFMEIERTAGADQPGVVVQAEPDAWARSLGVERERTGDTYDSLVRSRTRKASRSADGVDAVITVTEWPNLKGR</sequence>
<dbReference type="PANTHER" id="PTHR21028:SF2">
    <property type="entry name" value="CYTH DOMAIN-CONTAINING PROTEIN"/>
    <property type="match status" value="1"/>
</dbReference>
<dbReference type="PANTHER" id="PTHR21028">
    <property type="entry name" value="SI:CH211-156B7.4"/>
    <property type="match status" value="1"/>
</dbReference>
<reference evidence="2 3" key="1">
    <citation type="submission" date="2016-10" db="EMBL/GenBank/DDBJ databases">
        <authorList>
            <person name="de Groot N.N."/>
        </authorList>
    </citation>
    <scope>NUCLEOTIDE SEQUENCE [LARGE SCALE GENOMIC DNA]</scope>
    <source>
        <strain evidence="2 3">CGMCC 4.7037</strain>
    </source>
</reference>
<accession>A0A1H6F1T6</accession>
<dbReference type="InterPro" id="IPR008173">
    <property type="entry name" value="Adenylyl_cyclase_CyaB"/>
</dbReference>
<evidence type="ECO:0000259" key="1">
    <source>
        <dbReference type="PROSITE" id="PS51707"/>
    </source>
</evidence>
<evidence type="ECO:0000313" key="2">
    <source>
        <dbReference type="EMBL" id="SEH02894.1"/>
    </source>
</evidence>
<dbReference type="OrthoDB" id="3216512at2"/>
<dbReference type="AlphaFoldDB" id="A0A1H6F1T6"/>
<name>A0A1H6F1T6_9ACTN</name>
<evidence type="ECO:0000313" key="3">
    <source>
        <dbReference type="Proteomes" id="UP000236732"/>
    </source>
</evidence>
<keyword evidence="3" id="KW-1185">Reference proteome</keyword>
<dbReference type="Proteomes" id="UP000236732">
    <property type="component" value="Unassembled WGS sequence"/>
</dbReference>
<gene>
    <name evidence="2" type="ORF">SAMN05444920_1316</name>
</gene>
<dbReference type="RefSeq" id="WP_160150716.1">
    <property type="nucleotide sequence ID" value="NZ_FNVT01000031.1"/>
</dbReference>
<dbReference type="InterPro" id="IPR033469">
    <property type="entry name" value="CYTH-like_dom_sf"/>
</dbReference>
<proteinExistence type="predicted"/>
<organism evidence="2 3">
    <name type="scientific">Nonomuraea solani</name>
    <dbReference type="NCBI Taxonomy" id="1144553"/>
    <lineage>
        <taxon>Bacteria</taxon>
        <taxon>Bacillati</taxon>
        <taxon>Actinomycetota</taxon>
        <taxon>Actinomycetes</taxon>
        <taxon>Streptosporangiales</taxon>
        <taxon>Streptosporangiaceae</taxon>
        <taxon>Nonomuraea</taxon>
    </lineage>
</organism>
<dbReference type="SUPFAM" id="SSF55154">
    <property type="entry name" value="CYTH-like phosphatases"/>
    <property type="match status" value="1"/>
</dbReference>
<dbReference type="Gene3D" id="2.40.320.10">
    <property type="entry name" value="Hypothetical Protein Pfu-838710-001"/>
    <property type="match status" value="1"/>
</dbReference>
<dbReference type="EMBL" id="FNVT01000031">
    <property type="protein sequence ID" value="SEH02894.1"/>
    <property type="molecule type" value="Genomic_DNA"/>
</dbReference>
<dbReference type="Pfam" id="PF01928">
    <property type="entry name" value="CYTH"/>
    <property type="match status" value="1"/>
</dbReference>
<dbReference type="PROSITE" id="PS51707">
    <property type="entry name" value="CYTH"/>
    <property type="match status" value="1"/>
</dbReference>
<protein>
    <submittedName>
        <fullName evidence="2">Adenylate cyclase, class 2</fullName>
    </submittedName>
</protein>
<dbReference type="InterPro" id="IPR023577">
    <property type="entry name" value="CYTH_domain"/>
</dbReference>
<feature type="domain" description="CYTH" evidence="1">
    <location>
        <begin position="1"/>
        <end position="124"/>
    </location>
</feature>